<evidence type="ECO:0000313" key="8">
    <source>
        <dbReference type="Proteomes" id="UP000054097"/>
    </source>
</evidence>
<dbReference type="GO" id="GO:0006749">
    <property type="term" value="P:glutathione metabolic process"/>
    <property type="evidence" value="ECO:0007669"/>
    <property type="project" value="TreeGrafter"/>
</dbReference>
<evidence type="ECO:0000259" key="5">
    <source>
        <dbReference type="PROSITE" id="PS50404"/>
    </source>
</evidence>
<dbReference type="InterPro" id="IPR036249">
    <property type="entry name" value="Thioredoxin-like_sf"/>
</dbReference>
<dbReference type="Proteomes" id="UP000054097">
    <property type="component" value="Unassembled WGS sequence"/>
</dbReference>
<dbReference type="STRING" id="933852.A0A0C2W717"/>
<organism evidence="7 8">
    <name type="scientific">Serendipita vermifera MAFF 305830</name>
    <dbReference type="NCBI Taxonomy" id="933852"/>
    <lineage>
        <taxon>Eukaryota</taxon>
        <taxon>Fungi</taxon>
        <taxon>Dikarya</taxon>
        <taxon>Basidiomycota</taxon>
        <taxon>Agaricomycotina</taxon>
        <taxon>Agaricomycetes</taxon>
        <taxon>Sebacinales</taxon>
        <taxon>Serendipitaceae</taxon>
        <taxon>Serendipita</taxon>
    </lineage>
</organism>
<dbReference type="InterPro" id="IPR040079">
    <property type="entry name" value="Glutathione_S-Trfase"/>
</dbReference>
<dbReference type="PROSITE" id="PS50405">
    <property type="entry name" value="GST_CTER"/>
    <property type="match status" value="1"/>
</dbReference>
<dbReference type="InterPro" id="IPR004046">
    <property type="entry name" value="GST_C"/>
</dbReference>
<dbReference type="PANTHER" id="PTHR43900">
    <property type="entry name" value="GLUTATHIONE S-TRANSFERASE RHO"/>
    <property type="match status" value="1"/>
</dbReference>
<dbReference type="Gene3D" id="1.20.1050.10">
    <property type="match status" value="1"/>
</dbReference>
<dbReference type="PROSITE" id="PS50404">
    <property type="entry name" value="GST_NTER"/>
    <property type="match status" value="1"/>
</dbReference>
<dbReference type="SFLD" id="SFLDG01154">
    <property type="entry name" value="Main.5:_Phi-like"/>
    <property type="match status" value="1"/>
</dbReference>
<reference evidence="8" key="2">
    <citation type="submission" date="2015-01" db="EMBL/GenBank/DDBJ databases">
        <title>Evolutionary Origins and Diversification of the Mycorrhizal Mutualists.</title>
        <authorList>
            <consortium name="DOE Joint Genome Institute"/>
            <consortium name="Mycorrhizal Genomics Consortium"/>
            <person name="Kohler A."/>
            <person name="Kuo A."/>
            <person name="Nagy L.G."/>
            <person name="Floudas D."/>
            <person name="Copeland A."/>
            <person name="Barry K.W."/>
            <person name="Cichocki N."/>
            <person name="Veneault-Fourrey C."/>
            <person name="LaButti K."/>
            <person name="Lindquist E.A."/>
            <person name="Lipzen A."/>
            <person name="Lundell T."/>
            <person name="Morin E."/>
            <person name="Murat C."/>
            <person name="Riley R."/>
            <person name="Ohm R."/>
            <person name="Sun H."/>
            <person name="Tunlid A."/>
            <person name="Henrissat B."/>
            <person name="Grigoriev I.V."/>
            <person name="Hibbett D.S."/>
            <person name="Martin F."/>
        </authorList>
    </citation>
    <scope>NUCLEOTIDE SEQUENCE [LARGE SCALE GENOMIC DNA]</scope>
    <source>
        <strain evidence="8">MAFF 305830</strain>
    </source>
</reference>
<dbReference type="SUPFAM" id="SSF47616">
    <property type="entry name" value="GST C-terminal domain-like"/>
    <property type="match status" value="1"/>
</dbReference>
<accession>A0A0C2W717</accession>
<keyword evidence="8" id="KW-1185">Reference proteome</keyword>
<sequence>MVLKLNTAAMSTCGRRVAVVLHEKKVPYELIEPNWATMEHKSENWLKNQPFGQMPYIDDDGFILFESRAIIRYIATKYASSGTPLLPSDTSDLKAMAILDQAISIETSNFDPNAGGLMKEKVFKKMGGQEADPAFVAKYEEGMVGKLDGFEKLLSKQKYMAGDSLTFVDFYYLPYGAGLEQMGYDYLTNGSKHPNVARWWKEISSRDAWNAVKNGIPASL</sequence>
<comment type="catalytic activity">
    <reaction evidence="3">
        <text>RX + glutathione = an S-substituted glutathione + a halide anion + H(+)</text>
        <dbReference type="Rhea" id="RHEA:16437"/>
        <dbReference type="ChEBI" id="CHEBI:15378"/>
        <dbReference type="ChEBI" id="CHEBI:16042"/>
        <dbReference type="ChEBI" id="CHEBI:17792"/>
        <dbReference type="ChEBI" id="CHEBI:57925"/>
        <dbReference type="ChEBI" id="CHEBI:90779"/>
        <dbReference type="EC" id="2.5.1.18"/>
    </reaction>
</comment>
<dbReference type="AlphaFoldDB" id="A0A0C2W717"/>
<dbReference type="SUPFAM" id="SSF52833">
    <property type="entry name" value="Thioredoxin-like"/>
    <property type="match status" value="1"/>
</dbReference>
<dbReference type="FunFam" id="3.40.30.10:FF:000016">
    <property type="entry name" value="Glutathione S-transferase F2"/>
    <property type="match status" value="1"/>
</dbReference>
<evidence type="ECO:0000256" key="4">
    <source>
        <dbReference type="RuleBase" id="RU003494"/>
    </source>
</evidence>
<proteinExistence type="inferred from homology"/>
<dbReference type="InterPro" id="IPR004045">
    <property type="entry name" value="Glutathione_S-Trfase_N"/>
</dbReference>
<name>A0A0C2W717_SERVB</name>
<gene>
    <name evidence="7" type="ORF">M408DRAFT_333008</name>
</gene>
<dbReference type="SFLD" id="SFLDS00019">
    <property type="entry name" value="Glutathione_Transferase_(cytos"/>
    <property type="match status" value="1"/>
</dbReference>
<dbReference type="Gene3D" id="3.40.30.10">
    <property type="entry name" value="Glutaredoxin"/>
    <property type="match status" value="1"/>
</dbReference>
<feature type="domain" description="GST N-terminal" evidence="5">
    <location>
        <begin position="1"/>
        <end position="82"/>
    </location>
</feature>
<dbReference type="InterPro" id="IPR010987">
    <property type="entry name" value="Glutathione-S-Trfase_C-like"/>
</dbReference>
<feature type="domain" description="GST C-terminal" evidence="6">
    <location>
        <begin position="92"/>
        <end position="220"/>
    </location>
</feature>
<dbReference type="InterPro" id="IPR036282">
    <property type="entry name" value="Glutathione-S-Trfase_C_sf"/>
</dbReference>
<evidence type="ECO:0000256" key="1">
    <source>
        <dbReference type="ARBA" id="ARBA00012452"/>
    </source>
</evidence>
<dbReference type="SFLD" id="SFLDG00358">
    <property type="entry name" value="Main_(cytGST)"/>
    <property type="match status" value="1"/>
</dbReference>
<dbReference type="GO" id="GO:0043295">
    <property type="term" value="F:glutathione binding"/>
    <property type="evidence" value="ECO:0007669"/>
    <property type="project" value="TreeGrafter"/>
</dbReference>
<dbReference type="OrthoDB" id="249703at2759"/>
<comment type="similarity">
    <text evidence="4">Belongs to the GST superfamily.</text>
</comment>
<dbReference type="GO" id="GO:0004364">
    <property type="term" value="F:glutathione transferase activity"/>
    <property type="evidence" value="ECO:0007669"/>
    <property type="project" value="UniProtKB-EC"/>
</dbReference>
<dbReference type="Pfam" id="PF00043">
    <property type="entry name" value="GST_C"/>
    <property type="match status" value="1"/>
</dbReference>
<evidence type="ECO:0000313" key="7">
    <source>
        <dbReference type="EMBL" id="KIM22233.1"/>
    </source>
</evidence>
<dbReference type="EC" id="2.5.1.18" evidence="1"/>
<evidence type="ECO:0000256" key="3">
    <source>
        <dbReference type="ARBA" id="ARBA00047960"/>
    </source>
</evidence>
<dbReference type="HOGENOM" id="CLU_011226_5_1_1"/>
<dbReference type="EMBL" id="KN824360">
    <property type="protein sequence ID" value="KIM22233.1"/>
    <property type="molecule type" value="Genomic_DNA"/>
</dbReference>
<evidence type="ECO:0000259" key="6">
    <source>
        <dbReference type="PROSITE" id="PS50405"/>
    </source>
</evidence>
<reference evidence="7 8" key="1">
    <citation type="submission" date="2014-04" db="EMBL/GenBank/DDBJ databases">
        <authorList>
            <consortium name="DOE Joint Genome Institute"/>
            <person name="Kuo A."/>
            <person name="Zuccaro A."/>
            <person name="Kohler A."/>
            <person name="Nagy L.G."/>
            <person name="Floudas D."/>
            <person name="Copeland A."/>
            <person name="Barry K.W."/>
            <person name="Cichocki N."/>
            <person name="Veneault-Fourrey C."/>
            <person name="LaButti K."/>
            <person name="Lindquist E.A."/>
            <person name="Lipzen A."/>
            <person name="Lundell T."/>
            <person name="Morin E."/>
            <person name="Murat C."/>
            <person name="Sun H."/>
            <person name="Tunlid A."/>
            <person name="Henrissat B."/>
            <person name="Grigoriev I.V."/>
            <person name="Hibbett D.S."/>
            <person name="Martin F."/>
            <person name="Nordberg H.P."/>
            <person name="Cantor M.N."/>
            <person name="Hua S.X."/>
        </authorList>
    </citation>
    <scope>NUCLEOTIDE SEQUENCE [LARGE SCALE GENOMIC DNA]</scope>
    <source>
        <strain evidence="7 8">MAFF 305830</strain>
    </source>
</reference>
<protein>
    <recommendedName>
        <fullName evidence="1">glutathione transferase</fullName>
        <ecNumber evidence="1">2.5.1.18</ecNumber>
    </recommendedName>
</protein>
<dbReference type="Pfam" id="PF02798">
    <property type="entry name" value="GST_N"/>
    <property type="match status" value="1"/>
</dbReference>
<keyword evidence="2" id="KW-0808">Transferase</keyword>
<evidence type="ECO:0000256" key="2">
    <source>
        <dbReference type="ARBA" id="ARBA00022679"/>
    </source>
</evidence>
<dbReference type="GO" id="GO:0005737">
    <property type="term" value="C:cytoplasm"/>
    <property type="evidence" value="ECO:0007669"/>
    <property type="project" value="TreeGrafter"/>
</dbReference>
<dbReference type="PANTHER" id="PTHR43900:SF3">
    <property type="entry name" value="GLUTATHIONE S-TRANSFERASE RHO"/>
    <property type="match status" value="1"/>
</dbReference>